<dbReference type="PROSITE" id="PS51683">
    <property type="entry name" value="SAM_OMT_II"/>
    <property type="match status" value="1"/>
</dbReference>
<evidence type="ECO:0000256" key="3">
    <source>
        <dbReference type="ARBA" id="ARBA00022691"/>
    </source>
</evidence>
<dbReference type="InterPro" id="IPR001077">
    <property type="entry name" value="COMT_C"/>
</dbReference>
<dbReference type="GO" id="GO:0008171">
    <property type="term" value="F:O-methyltransferase activity"/>
    <property type="evidence" value="ECO:0007669"/>
    <property type="project" value="InterPro"/>
</dbReference>
<comment type="caution">
    <text evidence="5">The sequence shown here is derived from an EMBL/GenBank/DDBJ whole genome shotgun (WGS) entry which is preliminary data.</text>
</comment>
<dbReference type="SUPFAM" id="SSF53335">
    <property type="entry name" value="S-adenosyl-L-methionine-dependent methyltransferases"/>
    <property type="match status" value="1"/>
</dbReference>
<dbReference type="Gene3D" id="3.40.50.150">
    <property type="entry name" value="Vaccinia Virus protein VP39"/>
    <property type="match status" value="1"/>
</dbReference>
<name>A0A9W9XT87_9EURO</name>
<evidence type="ECO:0000256" key="2">
    <source>
        <dbReference type="ARBA" id="ARBA00022679"/>
    </source>
</evidence>
<dbReference type="Pfam" id="PF00891">
    <property type="entry name" value="Methyltransf_2"/>
    <property type="match status" value="1"/>
</dbReference>
<feature type="domain" description="O-methyltransferase C-terminal" evidence="4">
    <location>
        <begin position="1"/>
        <end position="76"/>
    </location>
</feature>
<dbReference type="GO" id="GO:0032259">
    <property type="term" value="P:methylation"/>
    <property type="evidence" value="ECO:0007669"/>
    <property type="project" value="UniProtKB-KW"/>
</dbReference>
<reference evidence="5" key="2">
    <citation type="journal article" date="2023" name="IMA Fungus">
        <title>Comparative genomic study of the Penicillium genus elucidates a diverse pangenome and 15 lateral gene transfer events.</title>
        <authorList>
            <person name="Petersen C."/>
            <person name="Sorensen T."/>
            <person name="Nielsen M.R."/>
            <person name="Sondergaard T.E."/>
            <person name="Sorensen J.L."/>
            <person name="Fitzpatrick D.A."/>
            <person name="Frisvad J.C."/>
            <person name="Nielsen K.L."/>
        </authorList>
    </citation>
    <scope>NUCLEOTIDE SEQUENCE</scope>
    <source>
        <strain evidence="5">IBT 29495</strain>
    </source>
</reference>
<accession>A0A9W9XT87</accession>
<dbReference type="Proteomes" id="UP001149954">
    <property type="component" value="Unassembled WGS sequence"/>
</dbReference>
<keyword evidence="1" id="KW-0489">Methyltransferase</keyword>
<dbReference type="AlphaFoldDB" id="A0A9W9XT87"/>
<keyword evidence="2" id="KW-0808">Transferase</keyword>
<organism evidence="5 6">
    <name type="scientific">Penicillium fimorum</name>
    <dbReference type="NCBI Taxonomy" id="1882269"/>
    <lineage>
        <taxon>Eukaryota</taxon>
        <taxon>Fungi</taxon>
        <taxon>Dikarya</taxon>
        <taxon>Ascomycota</taxon>
        <taxon>Pezizomycotina</taxon>
        <taxon>Eurotiomycetes</taxon>
        <taxon>Eurotiomycetidae</taxon>
        <taxon>Eurotiales</taxon>
        <taxon>Aspergillaceae</taxon>
        <taxon>Penicillium</taxon>
    </lineage>
</organism>
<dbReference type="InterPro" id="IPR029063">
    <property type="entry name" value="SAM-dependent_MTases_sf"/>
</dbReference>
<keyword evidence="3" id="KW-0949">S-adenosyl-L-methionine</keyword>
<evidence type="ECO:0000259" key="4">
    <source>
        <dbReference type="Pfam" id="PF00891"/>
    </source>
</evidence>
<proteinExistence type="predicted"/>
<sequence>MHWIIHDWSDELCRSILANIVDAMEPGYPRLIIHESILPDLHCDLPSACLSIMMMVQVAALERVERLWWDLLAYVGLINVKFYQPPGSGDGIVEAIK</sequence>
<dbReference type="PANTHER" id="PTHR43712:SF1">
    <property type="entry name" value="HYPOTHETICAL O-METHYLTRANSFERASE (EUROFUNG)-RELATED"/>
    <property type="match status" value="1"/>
</dbReference>
<evidence type="ECO:0000313" key="6">
    <source>
        <dbReference type="Proteomes" id="UP001149954"/>
    </source>
</evidence>
<dbReference type="OrthoDB" id="1535081at2759"/>
<dbReference type="InterPro" id="IPR016461">
    <property type="entry name" value="COMT-like"/>
</dbReference>
<gene>
    <name evidence="5" type="ORF">N7463_005340</name>
</gene>
<keyword evidence="6" id="KW-1185">Reference proteome</keyword>
<evidence type="ECO:0000313" key="5">
    <source>
        <dbReference type="EMBL" id="KAJ5502466.1"/>
    </source>
</evidence>
<protein>
    <recommendedName>
        <fullName evidence="4">O-methyltransferase C-terminal domain-containing protein</fullName>
    </recommendedName>
</protein>
<dbReference type="GO" id="GO:0044550">
    <property type="term" value="P:secondary metabolite biosynthetic process"/>
    <property type="evidence" value="ECO:0007669"/>
    <property type="project" value="UniProtKB-ARBA"/>
</dbReference>
<reference evidence="5" key="1">
    <citation type="submission" date="2022-12" db="EMBL/GenBank/DDBJ databases">
        <authorList>
            <person name="Petersen C."/>
        </authorList>
    </citation>
    <scope>NUCLEOTIDE SEQUENCE</scope>
    <source>
        <strain evidence="5">IBT 29495</strain>
    </source>
</reference>
<dbReference type="PANTHER" id="PTHR43712">
    <property type="entry name" value="PUTATIVE (AFU_ORTHOLOGUE AFUA_4G14580)-RELATED"/>
    <property type="match status" value="1"/>
</dbReference>
<evidence type="ECO:0000256" key="1">
    <source>
        <dbReference type="ARBA" id="ARBA00022603"/>
    </source>
</evidence>
<dbReference type="EMBL" id="JAPWDS010000003">
    <property type="protein sequence ID" value="KAJ5502466.1"/>
    <property type="molecule type" value="Genomic_DNA"/>
</dbReference>